<dbReference type="PANTHER" id="PTHR47684:SF1">
    <property type="entry name" value="PROTEIN TONSOKU"/>
    <property type="match status" value="1"/>
</dbReference>
<dbReference type="InterPro" id="IPR044227">
    <property type="entry name" value="TONSOKU"/>
</dbReference>
<accession>A0A8T3B814</accession>
<gene>
    <name evidence="1" type="ORF">KFK09_013663</name>
</gene>
<dbReference type="EMBL" id="JAGYWB010000010">
    <property type="protein sequence ID" value="KAI0507537.1"/>
    <property type="molecule type" value="Genomic_DNA"/>
</dbReference>
<dbReference type="AlphaFoldDB" id="A0A8T3B814"/>
<dbReference type="GO" id="GO:0072423">
    <property type="term" value="P:response to DNA damage checkpoint signaling"/>
    <property type="evidence" value="ECO:0007669"/>
    <property type="project" value="InterPro"/>
</dbReference>
<evidence type="ECO:0000313" key="2">
    <source>
        <dbReference type="Proteomes" id="UP000829196"/>
    </source>
</evidence>
<dbReference type="OrthoDB" id="786838at2759"/>
<dbReference type="SMR" id="A0A8T3B814"/>
<organism evidence="1 2">
    <name type="scientific">Dendrobium nobile</name>
    <name type="common">Orchid</name>
    <dbReference type="NCBI Taxonomy" id="94219"/>
    <lineage>
        <taxon>Eukaryota</taxon>
        <taxon>Viridiplantae</taxon>
        <taxon>Streptophyta</taxon>
        <taxon>Embryophyta</taxon>
        <taxon>Tracheophyta</taxon>
        <taxon>Spermatophyta</taxon>
        <taxon>Magnoliopsida</taxon>
        <taxon>Liliopsida</taxon>
        <taxon>Asparagales</taxon>
        <taxon>Orchidaceae</taxon>
        <taxon>Epidendroideae</taxon>
        <taxon>Malaxideae</taxon>
        <taxon>Dendrobiinae</taxon>
        <taxon>Dendrobium</taxon>
    </lineage>
</organism>
<sequence length="118" mass="13725">MVIYAESAAPMPKPPISMPNPTILMPNRRIILILSSRCLIHPKTRKEIMGREDEHIRVVKLGYKEAVLDGNHEEEATWENMIGDLLKRREYVEGLRWLQIDYKVLAKYLPQKQLLATC</sequence>
<keyword evidence="2" id="KW-1185">Reference proteome</keyword>
<name>A0A8T3B814_DENNO</name>
<dbReference type="Proteomes" id="UP000829196">
    <property type="component" value="Unassembled WGS sequence"/>
</dbReference>
<proteinExistence type="predicted"/>
<dbReference type="PANTHER" id="PTHR47684">
    <property type="entry name" value="PROTEIN TONSOKU"/>
    <property type="match status" value="1"/>
</dbReference>
<reference evidence="1" key="1">
    <citation type="journal article" date="2022" name="Front. Genet.">
        <title>Chromosome-Scale Assembly of the Dendrobium nobile Genome Provides Insights Into the Molecular Mechanism of the Biosynthesis of the Medicinal Active Ingredient of Dendrobium.</title>
        <authorList>
            <person name="Xu Q."/>
            <person name="Niu S.-C."/>
            <person name="Li K.-L."/>
            <person name="Zheng P.-J."/>
            <person name="Zhang X.-J."/>
            <person name="Jia Y."/>
            <person name="Liu Y."/>
            <person name="Niu Y.-X."/>
            <person name="Yu L.-H."/>
            <person name="Chen D.-F."/>
            <person name="Zhang G.-Q."/>
        </authorList>
    </citation>
    <scope>NUCLEOTIDE SEQUENCE</scope>
    <source>
        <tissue evidence="1">Leaf</tissue>
    </source>
</reference>
<dbReference type="GO" id="GO:0040029">
    <property type="term" value="P:epigenetic regulation of gene expression"/>
    <property type="evidence" value="ECO:0007669"/>
    <property type="project" value="InterPro"/>
</dbReference>
<dbReference type="GO" id="GO:0009933">
    <property type="term" value="P:meristem structural organization"/>
    <property type="evidence" value="ECO:0007669"/>
    <property type="project" value="InterPro"/>
</dbReference>
<protein>
    <submittedName>
        <fullName evidence="1">Uncharacterized protein</fullName>
    </submittedName>
</protein>
<comment type="caution">
    <text evidence="1">The sequence shown here is derived from an EMBL/GenBank/DDBJ whole genome shotgun (WGS) entry which is preliminary data.</text>
</comment>
<dbReference type="GO" id="GO:0005634">
    <property type="term" value="C:nucleus"/>
    <property type="evidence" value="ECO:0007669"/>
    <property type="project" value="InterPro"/>
</dbReference>
<evidence type="ECO:0000313" key="1">
    <source>
        <dbReference type="EMBL" id="KAI0507537.1"/>
    </source>
</evidence>